<gene>
    <name evidence="3" type="ORF">SAMN06296241_1653</name>
</gene>
<dbReference type="PANTHER" id="PTHR42977">
    <property type="entry name" value="HYDROLASE-RELATED"/>
    <property type="match status" value="1"/>
</dbReference>
<dbReference type="PANTHER" id="PTHR42977:SF3">
    <property type="entry name" value="AB HYDROLASE-1 DOMAIN-CONTAINING PROTEIN"/>
    <property type="match status" value="1"/>
</dbReference>
<evidence type="ECO:0000259" key="2">
    <source>
        <dbReference type="Pfam" id="PF00561"/>
    </source>
</evidence>
<dbReference type="AlphaFoldDB" id="A0A285X4A8"/>
<dbReference type="InterPro" id="IPR000073">
    <property type="entry name" value="AB_hydrolase_1"/>
</dbReference>
<dbReference type="Pfam" id="PF00561">
    <property type="entry name" value="Abhydrolase_1"/>
    <property type="match status" value="1"/>
</dbReference>
<dbReference type="GO" id="GO:0004301">
    <property type="term" value="F:epoxide hydrolase activity"/>
    <property type="evidence" value="ECO:0007669"/>
    <property type="project" value="TreeGrafter"/>
</dbReference>
<feature type="domain" description="AB hydrolase-1" evidence="2">
    <location>
        <begin position="39"/>
        <end position="277"/>
    </location>
</feature>
<organism evidence="3 4">
    <name type="scientific">Salinimicrobium sediminis</name>
    <dbReference type="NCBI Taxonomy" id="1343891"/>
    <lineage>
        <taxon>Bacteria</taxon>
        <taxon>Pseudomonadati</taxon>
        <taxon>Bacteroidota</taxon>
        <taxon>Flavobacteriia</taxon>
        <taxon>Flavobacteriales</taxon>
        <taxon>Flavobacteriaceae</taxon>
        <taxon>Salinimicrobium</taxon>
    </lineage>
</organism>
<evidence type="ECO:0000313" key="3">
    <source>
        <dbReference type="EMBL" id="SOC80108.1"/>
    </source>
</evidence>
<dbReference type="InterPro" id="IPR029058">
    <property type="entry name" value="AB_hydrolase_fold"/>
</dbReference>
<dbReference type="RefSeq" id="WP_097055902.1">
    <property type="nucleotide sequence ID" value="NZ_OCMF01000002.1"/>
</dbReference>
<protein>
    <submittedName>
        <fullName evidence="3">Pimeloyl-ACP methyl ester carboxylesterase</fullName>
    </submittedName>
</protein>
<dbReference type="EMBL" id="OCMF01000002">
    <property type="protein sequence ID" value="SOC80108.1"/>
    <property type="molecule type" value="Genomic_DNA"/>
</dbReference>
<keyword evidence="4" id="KW-1185">Reference proteome</keyword>
<sequence>MAKKERSVAEVIKEHEASGTYFDVDGIRTFALKYGRGETVLCIHGVPTSSFLYRKVLRSLEKKGYKGVSIDLPGLGLTDRPKDFDYSFSNLADFIYKAAKALKLKKFHLVVHDVGGPIGFALAARHANRIMSLTILNTWIDVVNFHKPVFMKPFEKRVLGEAELKMMTHLTWPVMFKSVGVINTSRISSSEINAYIDLLKKDDQGKAFLKIMRNFDKSPEFRELCLKAVQNVNYPVQAVWGSKDPALTLETYGEEIKKAAGLREIHLLRSKHLLQEEAWLSIADKIVELAQAVHLKTSKKEA</sequence>
<accession>A0A285X4A8</accession>
<reference evidence="4" key="1">
    <citation type="submission" date="2017-09" db="EMBL/GenBank/DDBJ databases">
        <authorList>
            <person name="Varghese N."/>
            <person name="Submissions S."/>
        </authorList>
    </citation>
    <scope>NUCLEOTIDE SEQUENCE [LARGE SCALE GENOMIC DNA]</scope>
    <source>
        <strain evidence="4">CGMCC 1.12641</strain>
    </source>
</reference>
<dbReference type="PRINTS" id="PR00111">
    <property type="entry name" value="ABHYDROLASE"/>
</dbReference>
<dbReference type="Proteomes" id="UP000219193">
    <property type="component" value="Unassembled WGS sequence"/>
</dbReference>
<dbReference type="InterPro" id="IPR051340">
    <property type="entry name" value="Haloalkane_dehalogenase"/>
</dbReference>
<name>A0A285X4A8_9FLAO</name>
<evidence type="ECO:0000313" key="4">
    <source>
        <dbReference type="Proteomes" id="UP000219193"/>
    </source>
</evidence>
<dbReference type="Gene3D" id="3.40.50.1820">
    <property type="entry name" value="alpha/beta hydrolase"/>
    <property type="match status" value="1"/>
</dbReference>
<proteinExistence type="predicted"/>
<dbReference type="SUPFAM" id="SSF53474">
    <property type="entry name" value="alpha/beta-Hydrolases"/>
    <property type="match status" value="1"/>
</dbReference>
<evidence type="ECO:0000256" key="1">
    <source>
        <dbReference type="ARBA" id="ARBA00022801"/>
    </source>
</evidence>
<keyword evidence="1" id="KW-0378">Hydrolase</keyword>
<dbReference type="OrthoDB" id="9773293at2"/>